<dbReference type="EMBL" id="LVEP01000038">
    <property type="protein sequence ID" value="OCB74427.1"/>
    <property type="molecule type" value="Genomic_DNA"/>
</dbReference>
<evidence type="ECO:0000313" key="1">
    <source>
        <dbReference type="EMBL" id="OCB74427.1"/>
    </source>
</evidence>
<gene>
    <name evidence="1" type="ORF">LPBF_10550</name>
</gene>
<protein>
    <recommendedName>
        <fullName evidence="3">DUF2797 domain-containing protein</fullName>
    </recommendedName>
</protein>
<dbReference type="STRING" id="1763534.GCA_001831475_00189"/>
<comment type="caution">
    <text evidence="1">The sequence shown here is derived from an EMBL/GenBank/DDBJ whole genome shotgun (WGS) entry which is preliminary data.</text>
</comment>
<dbReference type="AlphaFoldDB" id="A0A1B9DXM3"/>
<keyword evidence="2" id="KW-1185">Reference proteome</keyword>
<dbReference type="OrthoDB" id="9775734at2"/>
<accession>A0A1B9DXM3</accession>
<name>A0A1B9DXM3_9FLAO</name>
<reference evidence="1 2" key="1">
    <citation type="submission" date="2016-03" db="EMBL/GenBank/DDBJ databases">
        <authorList>
            <person name="Ploux O."/>
        </authorList>
    </citation>
    <scope>NUCLEOTIDE SEQUENCE [LARGE SCALE GENOMIC DNA]</scope>
    <source>
        <strain evidence="1 2">LPB0076</strain>
    </source>
</reference>
<proteinExistence type="predicted"/>
<evidence type="ECO:0000313" key="2">
    <source>
        <dbReference type="Proteomes" id="UP000093510"/>
    </source>
</evidence>
<evidence type="ECO:0008006" key="3">
    <source>
        <dbReference type="Google" id="ProtNLM"/>
    </source>
</evidence>
<organism evidence="1 2">
    <name type="scientific">Flavobacterium crassostreae</name>
    <dbReference type="NCBI Taxonomy" id="1763534"/>
    <lineage>
        <taxon>Bacteria</taxon>
        <taxon>Pseudomonadati</taxon>
        <taxon>Bacteroidota</taxon>
        <taxon>Flavobacteriia</taxon>
        <taxon>Flavobacteriales</taxon>
        <taxon>Flavobacteriaceae</taxon>
        <taxon>Flavobacterium</taxon>
    </lineage>
</organism>
<dbReference type="Pfam" id="PF10977">
    <property type="entry name" value="DUF2797"/>
    <property type="match status" value="1"/>
</dbReference>
<dbReference type="InterPro" id="IPR021246">
    <property type="entry name" value="DUF2797"/>
</dbReference>
<dbReference type="Proteomes" id="UP000093510">
    <property type="component" value="Unassembled WGS sequence"/>
</dbReference>
<dbReference type="RefSeq" id="WP_066336142.1">
    <property type="nucleotide sequence ID" value="NZ_CP017688.1"/>
</dbReference>
<sequence length="265" mass="30626">MQYEGVLTKMQTEYGNPIQYYLVFEDNFLNVNQLLSKDIALEFVGYQCLNCQKKKKIFRQGFCYDCFYSSPAVGDWILKPELSTAHLGIADRDLAYEQKVQLQPHVVYLALSSEIKVGVTRNTQIPTRWIDQGANAAIAIVELPNRYLAGITEVALKAYYTDKTNWRKMLTNAVEEVDLVAERMRLESRIPEQAREYFFLNKNDLYQMHYPVLEYPTKVKSLSLEKTPFFAGKLTGIKGQYLIFEDGTVFNIRSSEGYVVRLTMQ</sequence>